<dbReference type="InterPro" id="IPR007050">
    <property type="entry name" value="HTH_bacterioopsin"/>
</dbReference>
<dbReference type="PANTHER" id="PTHR34236">
    <property type="entry name" value="DIMETHYL SULFOXIDE REDUCTASE TRANSCRIPTIONAL ACTIVATOR"/>
    <property type="match status" value="1"/>
</dbReference>
<name>A0A7J9SHX9_9EURY</name>
<feature type="domain" description="HTH bat-type" evidence="3">
    <location>
        <begin position="157"/>
        <end position="208"/>
    </location>
</feature>
<dbReference type="Pfam" id="PF04967">
    <property type="entry name" value="HTH_10"/>
    <property type="match status" value="1"/>
</dbReference>
<dbReference type="EMBL" id="JACKXD010000003">
    <property type="protein sequence ID" value="MBB6646575.1"/>
    <property type="molecule type" value="Genomic_DNA"/>
</dbReference>
<gene>
    <name evidence="5" type="ORF">H5V44_09785</name>
</gene>
<keyword evidence="6" id="KW-1185">Reference proteome</keyword>
<evidence type="ECO:0000256" key="2">
    <source>
        <dbReference type="ARBA" id="ARBA00023163"/>
    </source>
</evidence>
<proteinExistence type="predicted"/>
<reference evidence="5 6" key="1">
    <citation type="submission" date="2020-08" db="EMBL/GenBank/DDBJ databases">
        <authorList>
            <person name="Seo M.-J."/>
        </authorList>
    </citation>
    <scope>NUCLEOTIDE SEQUENCE [LARGE SCALE GENOMIC DNA]</scope>
    <source>
        <strain evidence="5 6">MBLA0160</strain>
    </source>
</reference>
<keyword evidence="2" id="KW-0804">Transcription</keyword>
<evidence type="ECO:0000313" key="5">
    <source>
        <dbReference type="EMBL" id="MBB6646575.1"/>
    </source>
</evidence>
<evidence type="ECO:0000313" key="6">
    <source>
        <dbReference type="Proteomes" id="UP000546257"/>
    </source>
</evidence>
<dbReference type="PANTHER" id="PTHR34236:SF1">
    <property type="entry name" value="DIMETHYL SULFOXIDE REDUCTASE TRANSCRIPTIONAL ACTIVATOR"/>
    <property type="match status" value="1"/>
</dbReference>
<organism evidence="5 6">
    <name type="scientific">Halobellus ruber</name>
    <dbReference type="NCBI Taxonomy" id="2761102"/>
    <lineage>
        <taxon>Archaea</taxon>
        <taxon>Methanobacteriati</taxon>
        <taxon>Methanobacteriota</taxon>
        <taxon>Stenosarchaea group</taxon>
        <taxon>Halobacteria</taxon>
        <taxon>Halobacteriales</taxon>
        <taxon>Haloferacaceae</taxon>
        <taxon>Halobellus</taxon>
    </lineage>
</organism>
<keyword evidence="1" id="KW-0805">Transcription regulation</keyword>
<evidence type="ECO:0000259" key="3">
    <source>
        <dbReference type="Pfam" id="PF04967"/>
    </source>
</evidence>
<dbReference type="InterPro" id="IPR031803">
    <property type="entry name" value="BAT_GAF/HTH-assoc"/>
</dbReference>
<sequence length="222" mass="24144">MDDITATLRVKSPDLALTETVANVAAATVKPVSGAGTAPNLGAYLFSVRTDDFERFEAALRGDPTIESFSRLVADGPEAVYRFEYDPDATVFSAAIAAVDGISIDWTNDGAAWIVRVWLPDREALASLWEYATDHDVEFSLERVYEHTSFADSRPELTDDQRDGLLLALEMGYFEEPRAATLSDVAEELGVSQPAAGGLLRRGVRRLVESRVAVRSEDATGV</sequence>
<dbReference type="RefSeq" id="WP_185192941.1">
    <property type="nucleotide sequence ID" value="NZ_JACKXD010000003.1"/>
</dbReference>
<dbReference type="AlphaFoldDB" id="A0A7J9SHX9"/>
<evidence type="ECO:0000256" key="1">
    <source>
        <dbReference type="ARBA" id="ARBA00023015"/>
    </source>
</evidence>
<dbReference type="Proteomes" id="UP000546257">
    <property type="component" value="Unassembled WGS sequence"/>
</dbReference>
<feature type="domain" description="Bacterioopsin transcriptional activator GAF and HTH associated" evidence="4">
    <location>
        <begin position="23"/>
        <end position="156"/>
    </location>
</feature>
<comment type="caution">
    <text evidence="5">The sequence shown here is derived from an EMBL/GenBank/DDBJ whole genome shotgun (WGS) entry which is preliminary data.</text>
</comment>
<protein>
    <submittedName>
        <fullName evidence="5">Helix-turn-helix domain-containing protein</fullName>
    </submittedName>
</protein>
<accession>A0A7J9SHX9</accession>
<dbReference type="Pfam" id="PF15915">
    <property type="entry name" value="BAT"/>
    <property type="match status" value="1"/>
</dbReference>
<evidence type="ECO:0000259" key="4">
    <source>
        <dbReference type="Pfam" id="PF15915"/>
    </source>
</evidence>